<feature type="compositionally biased region" description="Polar residues" evidence="1">
    <location>
        <begin position="225"/>
        <end position="241"/>
    </location>
</feature>
<feature type="compositionally biased region" description="Acidic residues" evidence="1">
    <location>
        <begin position="179"/>
        <end position="192"/>
    </location>
</feature>
<feature type="compositionally biased region" description="Basic and acidic residues" evidence="1">
    <location>
        <begin position="120"/>
        <end position="134"/>
    </location>
</feature>
<organism evidence="2">
    <name type="scientific">viral metagenome</name>
    <dbReference type="NCBI Taxonomy" id="1070528"/>
    <lineage>
        <taxon>unclassified sequences</taxon>
        <taxon>metagenomes</taxon>
        <taxon>organismal metagenomes</taxon>
    </lineage>
</organism>
<proteinExistence type="predicted"/>
<dbReference type="EMBL" id="MN740019">
    <property type="protein sequence ID" value="QHT84547.1"/>
    <property type="molecule type" value="Genomic_DNA"/>
</dbReference>
<dbReference type="AlphaFoldDB" id="A0A6C0HWD8"/>
<reference evidence="2" key="1">
    <citation type="journal article" date="2020" name="Nature">
        <title>Giant virus diversity and host interactions through global metagenomics.</title>
        <authorList>
            <person name="Schulz F."/>
            <person name="Roux S."/>
            <person name="Paez-Espino D."/>
            <person name="Jungbluth S."/>
            <person name="Walsh D.A."/>
            <person name="Denef V.J."/>
            <person name="McMahon K.D."/>
            <person name="Konstantinidis K.T."/>
            <person name="Eloe-Fadrosh E.A."/>
            <person name="Kyrpides N.C."/>
            <person name="Woyke T."/>
        </authorList>
    </citation>
    <scope>NUCLEOTIDE SEQUENCE</scope>
    <source>
        <strain evidence="2">GVMAG-M-3300023184-177</strain>
    </source>
</reference>
<feature type="region of interest" description="Disordered" evidence="1">
    <location>
        <begin position="104"/>
        <end position="267"/>
    </location>
</feature>
<evidence type="ECO:0000256" key="1">
    <source>
        <dbReference type="SAM" id="MobiDB-lite"/>
    </source>
</evidence>
<feature type="compositionally biased region" description="Low complexity" evidence="1">
    <location>
        <begin position="193"/>
        <end position="220"/>
    </location>
</feature>
<accession>A0A6C0HWD8</accession>
<sequence>MGLFHSKDDLSFNFKGGNIKTEDISSTIPYLRNLNVQAKKLVGQLDTKINYNNKSLVLFNESDNFDMYKLFEKSNQSHNNNNNFSETSPFISSDVYNQLLDNLKNKQSGGAKKSKKSKSKRTETETESYKPSNDDHEEESSTSSESSESDEIFDSDNKKKSKKGKHTIEKVIREHTEKDDMDIEPDNDDDEFSPMSHGMSHGMSIGSYVSSSAHSDNVSSEADDANTSSDNSLTMNSTVSFRKQHRNRHTYSESVNTSDINIISVDE</sequence>
<feature type="compositionally biased region" description="Polar residues" evidence="1">
    <location>
        <begin position="252"/>
        <end position="261"/>
    </location>
</feature>
<evidence type="ECO:0000313" key="2">
    <source>
        <dbReference type="EMBL" id="QHT84547.1"/>
    </source>
</evidence>
<feature type="compositionally biased region" description="Basic and acidic residues" evidence="1">
    <location>
        <begin position="166"/>
        <end position="178"/>
    </location>
</feature>
<name>A0A6C0HWD8_9ZZZZ</name>
<protein>
    <submittedName>
        <fullName evidence="2">Uncharacterized protein</fullName>
    </submittedName>
</protein>